<dbReference type="Proteomes" id="UP001586593">
    <property type="component" value="Unassembled WGS sequence"/>
</dbReference>
<keyword evidence="3" id="KW-1185">Reference proteome</keyword>
<dbReference type="EMBL" id="JAZHXJ010000333">
    <property type="protein sequence ID" value="KAL1864374.1"/>
    <property type="molecule type" value="Genomic_DNA"/>
</dbReference>
<name>A0ABR3WLV2_9PEZI</name>
<sequence>MTSKADIRTSPPADFVPHGLIRTRELWVLYNAARVRIGDRGKGEEKKPLEWETTALWEYLFQYYLLKGYVTSSQQPPNNVSTKRCDIVTRVFDRSSQLKTLLFTEAKRAKDSRTAATLNSRSRSFMSKKTTDRRNSREEYTTETFWNEARGEFLDIGNDEHAIWILEAFERIRKLYEERTVKLTPIYVPSRPGSQSSGSFRSSPPEIRGTSPPVGSDNLPVPGATSPPRQLALLSGPAEPTSGPVRRGQSSSSNRSDSPGPAPQPANFRQRTPPRR</sequence>
<gene>
    <name evidence="2" type="ORF">VTK73DRAFT_5937</name>
</gene>
<feature type="compositionally biased region" description="Low complexity" evidence="1">
    <location>
        <begin position="189"/>
        <end position="205"/>
    </location>
</feature>
<protein>
    <submittedName>
        <fullName evidence="2">Uncharacterized protein</fullName>
    </submittedName>
</protein>
<comment type="caution">
    <text evidence="2">The sequence shown here is derived from an EMBL/GenBank/DDBJ whole genome shotgun (WGS) entry which is preliminary data.</text>
</comment>
<proteinExistence type="predicted"/>
<feature type="compositionally biased region" description="Basic and acidic residues" evidence="1">
    <location>
        <begin position="129"/>
        <end position="140"/>
    </location>
</feature>
<organism evidence="2 3">
    <name type="scientific">Phialemonium thermophilum</name>
    <dbReference type="NCBI Taxonomy" id="223376"/>
    <lineage>
        <taxon>Eukaryota</taxon>
        <taxon>Fungi</taxon>
        <taxon>Dikarya</taxon>
        <taxon>Ascomycota</taxon>
        <taxon>Pezizomycotina</taxon>
        <taxon>Sordariomycetes</taxon>
        <taxon>Sordariomycetidae</taxon>
        <taxon>Cephalothecales</taxon>
        <taxon>Cephalothecaceae</taxon>
        <taxon>Phialemonium</taxon>
    </lineage>
</organism>
<evidence type="ECO:0000313" key="2">
    <source>
        <dbReference type="EMBL" id="KAL1864374.1"/>
    </source>
</evidence>
<feature type="region of interest" description="Disordered" evidence="1">
    <location>
        <begin position="117"/>
        <end position="140"/>
    </location>
</feature>
<feature type="region of interest" description="Disordered" evidence="1">
    <location>
        <begin position="187"/>
        <end position="276"/>
    </location>
</feature>
<feature type="compositionally biased region" description="Polar residues" evidence="1">
    <location>
        <begin position="117"/>
        <end position="128"/>
    </location>
</feature>
<reference evidence="2 3" key="1">
    <citation type="journal article" date="2024" name="Commun. Biol.">
        <title>Comparative genomic analysis of thermophilic fungi reveals convergent evolutionary adaptations and gene losses.</title>
        <authorList>
            <person name="Steindorff A.S."/>
            <person name="Aguilar-Pontes M.V."/>
            <person name="Robinson A.J."/>
            <person name="Andreopoulos B."/>
            <person name="LaButti K."/>
            <person name="Kuo A."/>
            <person name="Mondo S."/>
            <person name="Riley R."/>
            <person name="Otillar R."/>
            <person name="Haridas S."/>
            <person name="Lipzen A."/>
            <person name="Grimwood J."/>
            <person name="Schmutz J."/>
            <person name="Clum A."/>
            <person name="Reid I.D."/>
            <person name="Moisan M.C."/>
            <person name="Butler G."/>
            <person name="Nguyen T.T.M."/>
            <person name="Dewar K."/>
            <person name="Conant G."/>
            <person name="Drula E."/>
            <person name="Henrissat B."/>
            <person name="Hansel C."/>
            <person name="Singer S."/>
            <person name="Hutchinson M.I."/>
            <person name="de Vries R.P."/>
            <person name="Natvig D.O."/>
            <person name="Powell A.J."/>
            <person name="Tsang A."/>
            <person name="Grigoriev I.V."/>
        </authorList>
    </citation>
    <scope>NUCLEOTIDE SEQUENCE [LARGE SCALE GENOMIC DNA]</scope>
    <source>
        <strain evidence="2 3">ATCC 24622</strain>
    </source>
</reference>
<evidence type="ECO:0000256" key="1">
    <source>
        <dbReference type="SAM" id="MobiDB-lite"/>
    </source>
</evidence>
<evidence type="ECO:0000313" key="3">
    <source>
        <dbReference type="Proteomes" id="UP001586593"/>
    </source>
</evidence>
<accession>A0ABR3WLV2</accession>